<dbReference type="EMBL" id="CACSAS010000001">
    <property type="protein sequence ID" value="CAA0106924.1"/>
    <property type="molecule type" value="Genomic_DNA"/>
</dbReference>
<evidence type="ECO:0000256" key="2">
    <source>
        <dbReference type="ARBA" id="ARBA00023002"/>
    </source>
</evidence>
<dbReference type="PROSITE" id="PS00070">
    <property type="entry name" value="ALDEHYDE_DEHYDR_CYS"/>
    <property type="match status" value="1"/>
</dbReference>
<reference evidence="7 8" key="1">
    <citation type="submission" date="2019-12" db="EMBL/GenBank/DDBJ databases">
        <authorList>
            <person name="Reyes-Prieto M."/>
        </authorList>
    </citation>
    <scope>NUCLEOTIDE SEQUENCE [LARGE SCALE GENOMIC DNA]</scope>
    <source>
        <strain evidence="7">HF14-78462</strain>
    </source>
</reference>
<dbReference type="CDD" id="cd07097">
    <property type="entry name" value="ALDH_KGSADH-YcbD"/>
    <property type="match status" value="1"/>
</dbReference>
<keyword evidence="8" id="KW-1185">Reference proteome</keyword>
<name>A0A5S9PR79_9HYPH</name>
<gene>
    <name evidence="7" type="primary">aldHT</name>
    <name evidence="7" type="ORF">STARVERO_03389</name>
</gene>
<evidence type="ECO:0000313" key="8">
    <source>
        <dbReference type="Proteomes" id="UP000433050"/>
    </source>
</evidence>
<keyword evidence="3" id="KW-0558">Oxidation</keyword>
<evidence type="ECO:0000256" key="5">
    <source>
        <dbReference type="RuleBase" id="RU003345"/>
    </source>
</evidence>
<proteinExistence type="inferred from homology"/>
<evidence type="ECO:0000259" key="6">
    <source>
        <dbReference type="Pfam" id="PF00171"/>
    </source>
</evidence>
<dbReference type="FunFam" id="3.40.309.10:FF:000012">
    <property type="entry name" value="Betaine aldehyde dehydrogenase"/>
    <property type="match status" value="1"/>
</dbReference>
<dbReference type="InterPro" id="IPR016161">
    <property type="entry name" value="Ald_DH/histidinol_DH"/>
</dbReference>
<protein>
    <submittedName>
        <fullName evidence="7">Aldehyde dehydrogenase, thermostable</fullName>
        <ecNumber evidence="7">1.2.1.5</ecNumber>
    </submittedName>
</protein>
<dbReference type="SUPFAM" id="SSF53720">
    <property type="entry name" value="ALDH-like"/>
    <property type="match status" value="1"/>
</dbReference>
<dbReference type="PANTHER" id="PTHR11699">
    <property type="entry name" value="ALDEHYDE DEHYDROGENASE-RELATED"/>
    <property type="match status" value="1"/>
</dbReference>
<organism evidence="7 8">
    <name type="scientific">Starkeya nomas</name>
    <dbReference type="NCBI Taxonomy" id="2666134"/>
    <lineage>
        <taxon>Bacteria</taxon>
        <taxon>Pseudomonadati</taxon>
        <taxon>Pseudomonadota</taxon>
        <taxon>Alphaproteobacteria</taxon>
        <taxon>Hyphomicrobiales</taxon>
        <taxon>Xanthobacteraceae</taxon>
        <taxon>Starkeya</taxon>
    </lineage>
</organism>
<evidence type="ECO:0000256" key="1">
    <source>
        <dbReference type="ARBA" id="ARBA00009986"/>
    </source>
</evidence>
<dbReference type="InterPro" id="IPR029510">
    <property type="entry name" value="Ald_DH_CS_GLU"/>
</dbReference>
<evidence type="ECO:0000256" key="4">
    <source>
        <dbReference type="PROSITE-ProRule" id="PRU10007"/>
    </source>
</evidence>
<dbReference type="InterPro" id="IPR016160">
    <property type="entry name" value="Ald_DH_CS_CYS"/>
</dbReference>
<dbReference type="Gene3D" id="3.40.309.10">
    <property type="entry name" value="Aldehyde Dehydrogenase, Chain A, domain 2"/>
    <property type="match status" value="1"/>
</dbReference>
<dbReference type="Gene3D" id="3.40.605.10">
    <property type="entry name" value="Aldehyde Dehydrogenase, Chain A, domain 1"/>
    <property type="match status" value="1"/>
</dbReference>
<evidence type="ECO:0000256" key="3">
    <source>
        <dbReference type="ARBA" id="ARBA00023097"/>
    </source>
</evidence>
<sequence length="476" mass="50552">MQRNFIGGAWVEGSGALRNVNPSDISDVVDEFSLATPAQVAEAIAAARAALPVWGAMTLQARSEALDAVGTAILTRREALGRLLSREEGKPLPDGIGEVTRAGQLFKFYAGEVLRLAGERLPSIRAGVEVEVMPEPVGVIGLITPWNYPSSVPANKIAPAIAYGNAVVLKPSELVPASAVALFEIMEQAGLPAGLVNLVIGGAEVGEALATSPEINGISFTGSTVTGRKVAAHAVANGARVQLELGGKNPLVVLDDAPFDVAVECAVNGAFYQTGQRCTASSRLIVTEGVHDRFVEAVAERVRSLKVGHALEAGTQVGPVIDERQLAKDMSYVDIARGEGARLVAGGERLNRDTEGFYLSPALFADTHRDMRINREEVFGPVASVIRVKDYEEALEVANDTTYGLSAGICTTTMKYAHHFRRHVKAGMTMLNLPTAGVDYHVPFGGTKASGYGPKEQGRVARDFFTQTKTSYLLED</sequence>
<dbReference type="Pfam" id="PF00171">
    <property type="entry name" value="Aldedh"/>
    <property type="match status" value="1"/>
</dbReference>
<dbReference type="AlphaFoldDB" id="A0A5S9PR79"/>
<dbReference type="PROSITE" id="PS00687">
    <property type="entry name" value="ALDEHYDE_DEHYDR_GLU"/>
    <property type="match status" value="1"/>
</dbReference>
<accession>A0A5S9PR79</accession>
<dbReference type="InterPro" id="IPR016163">
    <property type="entry name" value="Ald_DH_C"/>
</dbReference>
<comment type="similarity">
    <text evidence="1 5">Belongs to the aldehyde dehydrogenase family.</text>
</comment>
<dbReference type="Proteomes" id="UP000433050">
    <property type="component" value="Unassembled WGS sequence"/>
</dbReference>
<dbReference type="InterPro" id="IPR015590">
    <property type="entry name" value="Aldehyde_DH_dom"/>
</dbReference>
<dbReference type="GO" id="GO:0004030">
    <property type="term" value="F:aldehyde dehydrogenase [NAD(P)+] activity"/>
    <property type="evidence" value="ECO:0007669"/>
    <property type="project" value="UniProtKB-EC"/>
</dbReference>
<dbReference type="FunFam" id="3.40.605.10:FF:000007">
    <property type="entry name" value="NAD/NADP-dependent betaine aldehyde dehydrogenase"/>
    <property type="match status" value="1"/>
</dbReference>
<feature type="domain" description="Aldehyde dehydrogenase" evidence="6">
    <location>
        <begin position="10"/>
        <end position="470"/>
    </location>
</feature>
<evidence type="ECO:0000313" key="7">
    <source>
        <dbReference type="EMBL" id="CAA0106924.1"/>
    </source>
</evidence>
<dbReference type="InterPro" id="IPR016162">
    <property type="entry name" value="Ald_DH_N"/>
</dbReference>
<feature type="active site" evidence="4">
    <location>
        <position position="244"/>
    </location>
</feature>
<dbReference type="EC" id="1.2.1.5" evidence="7"/>
<keyword evidence="2 5" id="KW-0560">Oxidoreductase</keyword>